<dbReference type="InterPro" id="IPR000182">
    <property type="entry name" value="GNAT_dom"/>
</dbReference>
<feature type="domain" description="N-acetyltransferase" evidence="2">
    <location>
        <begin position="72"/>
        <end position="233"/>
    </location>
</feature>
<evidence type="ECO:0000313" key="3">
    <source>
        <dbReference type="EMBL" id="TVY55155.1"/>
    </source>
</evidence>
<dbReference type="PANTHER" id="PTHR42791">
    <property type="entry name" value="GNAT FAMILY ACETYLTRANSFERASE"/>
    <property type="match status" value="1"/>
</dbReference>
<dbReference type="EMBL" id="QGMG01000269">
    <property type="protein sequence ID" value="TVY55155.1"/>
    <property type="molecule type" value="Genomic_DNA"/>
</dbReference>
<dbReference type="InterPro" id="IPR052523">
    <property type="entry name" value="Trichothecene_AcTrans"/>
</dbReference>
<sequence>MPPISLHPATNPHDPLLLSRLETHVFHNDAFSDLAFGPHRESEESILARARVLGKNMGVGDEEGGGRRWRWRYVKAVSGEDVVGFAAWGVGGVDGDADVEEGGEKGGEGNSGSEEETAWGVGANVRFCEDTLVWADEEMVKSCAGKDYAKLYVLVVSPEYQRQGIGSLLLAEGLGKVDELGLQCVLGASPEGVELYRRFGFEEVAARELKLWEYEGGEGMGVTRHCELPLLVERGRERETWV</sequence>
<dbReference type="SUPFAM" id="SSF55729">
    <property type="entry name" value="Acyl-CoA N-acyltransferases (Nat)"/>
    <property type="match status" value="1"/>
</dbReference>
<evidence type="ECO:0000259" key="2">
    <source>
        <dbReference type="PROSITE" id="PS51186"/>
    </source>
</evidence>
<dbReference type="Proteomes" id="UP000481288">
    <property type="component" value="Unassembled WGS sequence"/>
</dbReference>
<evidence type="ECO:0000256" key="1">
    <source>
        <dbReference type="SAM" id="MobiDB-lite"/>
    </source>
</evidence>
<dbReference type="Gene3D" id="3.40.630.30">
    <property type="match status" value="1"/>
</dbReference>
<comment type="caution">
    <text evidence="3">The sequence shown here is derived from an EMBL/GenBank/DDBJ whole genome shotgun (WGS) entry which is preliminary data.</text>
</comment>
<dbReference type="OrthoDB" id="2832510at2759"/>
<dbReference type="CDD" id="cd04301">
    <property type="entry name" value="NAT_SF"/>
    <property type="match status" value="1"/>
</dbReference>
<proteinExistence type="predicted"/>
<evidence type="ECO:0000313" key="4">
    <source>
        <dbReference type="Proteomes" id="UP000481288"/>
    </source>
</evidence>
<dbReference type="GO" id="GO:0016747">
    <property type="term" value="F:acyltransferase activity, transferring groups other than amino-acyl groups"/>
    <property type="evidence" value="ECO:0007669"/>
    <property type="project" value="InterPro"/>
</dbReference>
<accession>A0A7D8UQS3</accession>
<dbReference type="Pfam" id="PF13673">
    <property type="entry name" value="Acetyltransf_10"/>
    <property type="match status" value="1"/>
</dbReference>
<dbReference type="InterPro" id="IPR016181">
    <property type="entry name" value="Acyl_CoA_acyltransferase"/>
</dbReference>
<dbReference type="AlphaFoldDB" id="A0A7D8UQS3"/>
<organism evidence="3 4">
    <name type="scientific">Lachnellula cervina</name>
    <dbReference type="NCBI Taxonomy" id="1316786"/>
    <lineage>
        <taxon>Eukaryota</taxon>
        <taxon>Fungi</taxon>
        <taxon>Dikarya</taxon>
        <taxon>Ascomycota</taxon>
        <taxon>Pezizomycotina</taxon>
        <taxon>Leotiomycetes</taxon>
        <taxon>Helotiales</taxon>
        <taxon>Lachnaceae</taxon>
        <taxon>Lachnellula</taxon>
    </lineage>
</organism>
<dbReference type="PANTHER" id="PTHR42791:SF1">
    <property type="entry name" value="N-ACETYLTRANSFERASE DOMAIN-CONTAINING PROTEIN"/>
    <property type="match status" value="1"/>
</dbReference>
<reference evidence="3 4" key="1">
    <citation type="submission" date="2018-05" db="EMBL/GenBank/DDBJ databases">
        <title>Whole genome sequencing for identification of molecular markers to develop diagnostic detection tools for the regulated plant pathogen Lachnellula willkommii.</title>
        <authorList>
            <person name="Giroux E."/>
            <person name="Bilodeau G."/>
        </authorList>
    </citation>
    <scope>NUCLEOTIDE SEQUENCE [LARGE SCALE GENOMIC DNA]</scope>
    <source>
        <strain evidence="3 4">CBS 625.97</strain>
    </source>
</reference>
<keyword evidence="4" id="KW-1185">Reference proteome</keyword>
<name>A0A7D8UQS3_9HELO</name>
<feature type="region of interest" description="Disordered" evidence="1">
    <location>
        <begin position="94"/>
        <end position="116"/>
    </location>
</feature>
<protein>
    <recommendedName>
        <fullName evidence="2">N-acetyltransferase domain-containing protein</fullName>
    </recommendedName>
</protein>
<gene>
    <name evidence="3" type="ORF">LCER1_G004432</name>
</gene>
<dbReference type="PROSITE" id="PS51186">
    <property type="entry name" value="GNAT"/>
    <property type="match status" value="1"/>
</dbReference>